<dbReference type="InterPro" id="IPR000719">
    <property type="entry name" value="Prot_kinase_dom"/>
</dbReference>
<keyword evidence="5" id="KW-0418">Kinase</keyword>
<dbReference type="PANTHER" id="PTHR43895">
    <property type="entry name" value="CALCIUM/CALMODULIN-DEPENDENT PROTEIN KINASE KINASE-RELATED"/>
    <property type="match status" value="1"/>
</dbReference>
<dbReference type="GO" id="GO:0004674">
    <property type="term" value="F:protein serine/threonine kinase activity"/>
    <property type="evidence" value="ECO:0007669"/>
    <property type="project" value="UniProtKB-KW"/>
</dbReference>
<dbReference type="GO" id="GO:0005524">
    <property type="term" value="F:ATP binding"/>
    <property type="evidence" value="ECO:0007669"/>
    <property type="project" value="UniProtKB-KW"/>
</dbReference>
<gene>
    <name evidence="10" type="ORF">F8388_022694</name>
</gene>
<keyword evidence="6" id="KW-0067">ATP-binding</keyword>
<feature type="domain" description="Protein kinase" evidence="9">
    <location>
        <begin position="1"/>
        <end position="256"/>
    </location>
</feature>
<evidence type="ECO:0000313" key="10">
    <source>
        <dbReference type="EMBL" id="KAF4376978.1"/>
    </source>
</evidence>
<comment type="similarity">
    <text evidence="1">Belongs to the protein kinase superfamily. CAMK Ser/Thr protein kinase family. SNF1 subfamily.</text>
</comment>
<dbReference type="FunFam" id="1.10.510.10:FF:000571">
    <property type="entry name" value="Maternal embryonic leucine zipper kinase"/>
    <property type="match status" value="1"/>
</dbReference>
<dbReference type="PANTHER" id="PTHR43895:SF91">
    <property type="entry name" value="CBL-INTERACTING SERINE_THREONINE-PROTEIN KINASE 6"/>
    <property type="match status" value="1"/>
</dbReference>
<evidence type="ECO:0000256" key="2">
    <source>
        <dbReference type="ARBA" id="ARBA00022527"/>
    </source>
</evidence>
<evidence type="ECO:0000256" key="1">
    <source>
        <dbReference type="ARBA" id="ARBA00006234"/>
    </source>
</evidence>
<keyword evidence="4" id="KW-0547">Nucleotide-binding</keyword>
<name>A0A7J6G286_CANSA</name>
<comment type="caution">
    <text evidence="10">The sequence shown here is derived from an EMBL/GenBank/DDBJ whole genome shotgun (WGS) entry which is preliminary data.</text>
</comment>
<dbReference type="InterPro" id="IPR011009">
    <property type="entry name" value="Kinase-like_dom_sf"/>
</dbReference>
<protein>
    <recommendedName>
        <fullName evidence="9">Protein kinase domain-containing protein</fullName>
    </recommendedName>
</protein>
<evidence type="ECO:0000256" key="8">
    <source>
        <dbReference type="SAM" id="MobiDB-lite"/>
    </source>
</evidence>
<dbReference type="Gene3D" id="1.10.510.10">
    <property type="entry name" value="Transferase(Phosphotransferase) domain 1"/>
    <property type="match status" value="1"/>
</dbReference>
<accession>A0A7J6G286</accession>
<dbReference type="SUPFAM" id="SSF56112">
    <property type="entry name" value="Protein kinase-like (PK-like)"/>
    <property type="match status" value="1"/>
</dbReference>
<dbReference type="PROSITE" id="PS50011">
    <property type="entry name" value="PROTEIN_KINASE_DOM"/>
    <property type="match status" value="1"/>
</dbReference>
<evidence type="ECO:0000256" key="4">
    <source>
        <dbReference type="ARBA" id="ARBA00022741"/>
    </source>
</evidence>
<feature type="compositionally biased region" description="Pro residues" evidence="8">
    <location>
        <begin position="20"/>
        <end position="30"/>
    </location>
</feature>
<keyword evidence="2" id="KW-0723">Serine/threonine-protein kinase</keyword>
<organism evidence="10 11">
    <name type="scientific">Cannabis sativa</name>
    <name type="common">Hemp</name>
    <name type="synonym">Marijuana</name>
    <dbReference type="NCBI Taxonomy" id="3483"/>
    <lineage>
        <taxon>Eukaryota</taxon>
        <taxon>Viridiplantae</taxon>
        <taxon>Streptophyta</taxon>
        <taxon>Embryophyta</taxon>
        <taxon>Tracheophyta</taxon>
        <taxon>Spermatophyta</taxon>
        <taxon>Magnoliopsida</taxon>
        <taxon>eudicotyledons</taxon>
        <taxon>Gunneridae</taxon>
        <taxon>Pentapetalae</taxon>
        <taxon>rosids</taxon>
        <taxon>fabids</taxon>
        <taxon>Rosales</taxon>
        <taxon>Cannabaceae</taxon>
        <taxon>Cannabis</taxon>
    </lineage>
</organism>
<dbReference type="EMBL" id="JAATIP010000083">
    <property type="protein sequence ID" value="KAF4376978.1"/>
    <property type="molecule type" value="Genomic_DNA"/>
</dbReference>
<keyword evidence="3" id="KW-0808">Transferase</keyword>
<feature type="region of interest" description="Disordered" evidence="8">
    <location>
        <begin position="1"/>
        <end position="30"/>
    </location>
</feature>
<dbReference type="Pfam" id="PF00069">
    <property type="entry name" value="Pkinase"/>
    <property type="match status" value="1"/>
</dbReference>
<evidence type="ECO:0000256" key="7">
    <source>
        <dbReference type="ARBA" id="ARBA00058225"/>
    </source>
</evidence>
<dbReference type="GO" id="GO:0007165">
    <property type="term" value="P:signal transduction"/>
    <property type="evidence" value="ECO:0007669"/>
    <property type="project" value="TreeGrafter"/>
</dbReference>
<reference evidence="10 11" key="1">
    <citation type="journal article" date="2020" name="bioRxiv">
        <title>Sequence and annotation of 42 cannabis genomes reveals extensive copy number variation in cannabinoid synthesis and pathogen resistance genes.</title>
        <authorList>
            <person name="Mckernan K.J."/>
            <person name="Helbert Y."/>
            <person name="Kane L.T."/>
            <person name="Ebling H."/>
            <person name="Zhang L."/>
            <person name="Liu B."/>
            <person name="Eaton Z."/>
            <person name="Mclaughlin S."/>
            <person name="Kingan S."/>
            <person name="Baybayan P."/>
            <person name="Concepcion G."/>
            <person name="Jordan M."/>
            <person name="Riva A."/>
            <person name="Barbazuk W."/>
            <person name="Harkins T."/>
        </authorList>
    </citation>
    <scope>NUCLEOTIDE SEQUENCE [LARGE SCALE GENOMIC DNA]</scope>
    <source>
        <strain evidence="11">cv. Jamaican Lion 4</strain>
        <tissue evidence="10">Leaf</tissue>
    </source>
</reference>
<evidence type="ECO:0000256" key="6">
    <source>
        <dbReference type="ARBA" id="ARBA00022840"/>
    </source>
</evidence>
<evidence type="ECO:0000256" key="5">
    <source>
        <dbReference type="ARBA" id="ARBA00022777"/>
    </source>
</evidence>
<evidence type="ECO:0000256" key="3">
    <source>
        <dbReference type="ARBA" id="ARBA00022679"/>
    </source>
</evidence>
<dbReference type="SMART" id="SM00220">
    <property type="entry name" value="S_TKc"/>
    <property type="match status" value="1"/>
</dbReference>
<feature type="compositionally biased region" description="Polar residues" evidence="8">
    <location>
        <begin position="1"/>
        <end position="14"/>
    </location>
</feature>
<dbReference type="AlphaFoldDB" id="A0A7J6G286"/>
<sequence>MASPGDSSVNNARSQAVDAPPAPAPAPAAPALPAPLLQPLAPITIRLDRDNYPYWRSQVVPAVRAHDLDGFIFGTRPCPPQFLDAPVEPNPNILQQAEHLVFVAVVVDEAVKWLIIDSTNYHCDLKPKNLLLDEGRNLKATDFGLSAFSKHLKQDGLLQTTCGTPACVAPKVIRKKGCDGANVDLWSCGVILYVLIAGFLPFHDDNLVTMCRKIYRGDFKCPSWFSSEARRLVTKLLDPNRSTRITIAKIMDSSWFKKSVPKSVQIKEEEVVRFVHLAERKRELSTTVHLDERERPPPGHPPTFTWTREMQREKWVRWLEKEELLGLRKRS</sequence>
<evidence type="ECO:0000313" key="11">
    <source>
        <dbReference type="Proteomes" id="UP000525078"/>
    </source>
</evidence>
<evidence type="ECO:0000259" key="9">
    <source>
        <dbReference type="PROSITE" id="PS50011"/>
    </source>
</evidence>
<comment type="function">
    <text evidence="7">CIPK serine-threonine protein kinases interact with CBL proteins. Binding of a CBL protein to the regulatory NAF domain of CIPK protein lead to the activation of the kinase in a calcium-dependent manner.</text>
</comment>
<dbReference type="Proteomes" id="UP000525078">
    <property type="component" value="Unassembled WGS sequence"/>
</dbReference>
<proteinExistence type="inferred from homology"/>